<keyword evidence="2" id="KW-0808">Transferase</keyword>
<dbReference type="AlphaFoldDB" id="A0A841RJJ5"/>
<sequence>MKKVLLCGATHGSNFGDSLFAIMFNKKIEKKFDDVDVYFTKASEYSKEALNIKVAGLKELFSMDGMVYISGGYFGQSHNENLKGSIYRFLTYFAYGLFMILRRKPIAIIGVGAGPLERKFLRKTAKYIFNKAKIVSVRDKESRDYMRNYGVQSEIRVTSDSAQVINDAIFNIKKENTWISSQEKLKNRQKVLIHLASKNSDLYNDIVIGAILDSLGSRKDIGFIITTDYVTKGDELREVYKLFPSEQTVIYDFNNPLEFVEVISNVDAVITPKLHVGIIATTFHKSVISFPLHPGKTIRYYQQIGYPERCKSLFDVSKEESKEMILSYIDSKVNLSQNLLYKANENFDLLLDFLENNVRR</sequence>
<name>A0A841RJJ5_9BACI</name>
<dbReference type="GO" id="GO:0016740">
    <property type="term" value="F:transferase activity"/>
    <property type="evidence" value="ECO:0007669"/>
    <property type="project" value="UniProtKB-KW"/>
</dbReference>
<gene>
    <name evidence="2" type="ORF">GGQ92_001650</name>
</gene>
<evidence type="ECO:0000259" key="1">
    <source>
        <dbReference type="Pfam" id="PF04230"/>
    </source>
</evidence>
<feature type="domain" description="Polysaccharide pyruvyl transferase" evidence="1">
    <location>
        <begin position="14"/>
        <end position="291"/>
    </location>
</feature>
<evidence type="ECO:0000313" key="3">
    <source>
        <dbReference type="Proteomes" id="UP000572212"/>
    </source>
</evidence>
<proteinExistence type="predicted"/>
<reference evidence="2 3" key="1">
    <citation type="submission" date="2020-08" db="EMBL/GenBank/DDBJ databases">
        <title>Genomic Encyclopedia of Type Strains, Phase IV (KMG-IV): sequencing the most valuable type-strain genomes for metagenomic binning, comparative biology and taxonomic classification.</title>
        <authorList>
            <person name="Goeker M."/>
        </authorList>
    </citation>
    <scope>NUCLEOTIDE SEQUENCE [LARGE SCALE GENOMIC DNA]</scope>
    <source>
        <strain evidence="2 3">DSM 11805</strain>
    </source>
</reference>
<organism evidence="2 3">
    <name type="scientific">Gracilibacillus halotolerans</name>
    <dbReference type="NCBI Taxonomy" id="74386"/>
    <lineage>
        <taxon>Bacteria</taxon>
        <taxon>Bacillati</taxon>
        <taxon>Bacillota</taxon>
        <taxon>Bacilli</taxon>
        <taxon>Bacillales</taxon>
        <taxon>Bacillaceae</taxon>
        <taxon>Gracilibacillus</taxon>
    </lineage>
</organism>
<dbReference type="SUPFAM" id="SSF53756">
    <property type="entry name" value="UDP-Glycosyltransferase/glycogen phosphorylase"/>
    <property type="match status" value="1"/>
</dbReference>
<dbReference type="Pfam" id="PF04230">
    <property type="entry name" value="PS_pyruv_trans"/>
    <property type="match status" value="1"/>
</dbReference>
<dbReference type="EMBL" id="JACHON010000005">
    <property type="protein sequence ID" value="MBB6512861.1"/>
    <property type="molecule type" value="Genomic_DNA"/>
</dbReference>
<dbReference type="PANTHER" id="PTHR36836">
    <property type="entry name" value="COLANIC ACID BIOSYNTHESIS PROTEIN WCAK"/>
    <property type="match status" value="1"/>
</dbReference>
<keyword evidence="3" id="KW-1185">Reference proteome</keyword>
<dbReference type="InterPro" id="IPR007345">
    <property type="entry name" value="Polysacch_pyruvyl_Trfase"/>
</dbReference>
<accession>A0A841RJJ5</accession>
<dbReference type="RefSeq" id="WP_184246930.1">
    <property type="nucleotide sequence ID" value="NZ_BAAACU010000059.1"/>
</dbReference>
<dbReference type="PANTHER" id="PTHR36836:SF1">
    <property type="entry name" value="COLANIC ACID BIOSYNTHESIS PROTEIN WCAK"/>
    <property type="match status" value="1"/>
</dbReference>
<protein>
    <submittedName>
        <fullName evidence="2">Polysaccharide pyruvyl transferase WcaK-like protein</fullName>
    </submittedName>
</protein>
<comment type="caution">
    <text evidence="2">The sequence shown here is derived from an EMBL/GenBank/DDBJ whole genome shotgun (WGS) entry which is preliminary data.</text>
</comment>
<dbReference type="Proteomes" id="UP000572212">
    <property type="component" value="Unassembled WGS sequence"/>
</dbReference>
<evidence type="ECO:0000313" key="2">
    <source>
        <dbReference type="EMBL" id="MBB6512861.1"/>
    </source>
</evidence>